<dbReference type="InterPro" id="IPR041657">
    <property type="entry name" value="HTH_17"/>
</dbReference>
<organism evidence="2">
    <name type="scientific">uncultured Dysgonomonas sp</name>
    <dbReference type="NCBI Taxonomy" id="206096"/>
    <lineage>
        <taxon>Bacteria</taxon>
        <taxon>Pseudomonadati</taxon>
        <taxon>Bacteroidota</taxon>
        <taxon>Bacteroidia</taxon>
        <taxon>Bacteroidales</taxon>
        <taxon>Dysgonomonadaceae</taxon>
        <taxon>Dysgonomonas</taxon>
        <taxon>environmental samples</taxon>
    </lineage>
</organism>
<dbReference type="PANTHER" id="PTHR34585">
    <property type="match status" value="1"/>
</dbReference>
<proteinExistence type="predicted"/>
<name>A0A212JN08_9BACT</name>
<evidence type="ECO:0000259" key="1">
    <source>
        <dbReference type="Pfam" id="PF12728"/>
    </source>
</evidence>
<dbReference type="Pfam" id="PF12728">
    <property type="entry name" value="HTH_17"/>
    <property type="match status" value="1"/>
</dbReference>
<dbReference type="EMBL" id="FLUM01000002">
    <property type="protein sequence ID" value="SBW00781.1"/>
    <property type="molecule type" value="Genomic_DNA"/>
</dbReference>
<gene>
    <name evidence="2" type="ORF">KL86DYS1_20284</name>
</gene>
<dbReference type="RefSeq" id="WP_296941456.1">
    <property type="nucleotide sequence ID" value="NZ_LT599032.1"/>
</dbReference>
<feature type="domain" description="Helix-turn-helix" evidence="1">
    <location>
        <begin position="43"/>
        <end position="92"/>
    </location>
</feature>
<dbReference type="AlphaFoldDB" id="A0A212JN08"/>
<protein>
    <recommendedName>
        <fullName evidence="1">Helix-turn-helix domain-containing protein</fullName>
    </recommendedName>
</protein>
<sequence>MDNDILTKRNERVKKFFTLLDKMLDRIEIVLTSNKPSLFGERFLTDTEMSKKLKISRRTLQLYRTEGKIPYFQFGGKTLYRESDIQKILDRNYVQELK</sequence>
<dbReference type="SUPFAM" id="SSF46955">
    <property type="entry name" value="Putative DNA-binding domain"/>
    <property type="match status" value="1"/>
</dbReference>
<reference evidence="2" key="1">
    <citation type="submission" date="2016-04" db="EMBL/GenBank/DDBJ databases">
        <authorList>
            <person name="Evans L.H."/>
            <person name="Alamgir A."/>
            <person name="Owens N."/>
            <person name="Weber N.D."/>
            <person name="Virtaneva K."/>
            <person name="Barbian K."/>
            <person name="Babar A."/>
            <person name="Rosenke K."/>
        </authorList>
    </citation>
    <scope>NUCLEOTIDE SEQUENCE</scope>
    <source>
        <strain evidence="2">86-1</strain>
    </source>
</reference>
<evidence type="ECO:0000313" key="2">
    <source>
        <dbReference type="EMBL" id="SBW00781.1"/>
    </source>
</evidence>
<accession>A0A212JN08</accession>
<dbReference type="PANTHER" id="PTHR34585:SF22">
    <property type="entry name" value="HELIX-TURN-HELIX DOMAIN-CONTAINING PROTEIN"/>
    <property type="match status" value="1"/>
</dbReference>
<dbReference type="InterPro" id="IPR009061">
    <property type="entry name" value="DNA-bd_dom_put_sf"/>
</dbReference>